<keyword evidence="6 8" id="KW-1133">Transmembrane helix</keyword>
<evidence type="ECO:0000256" key="4">
    <source>
        <dbReference type="ARBA" id="ARBA00022475"/>
    </source>
</evidence>
<evidence type="ECO:0000313" key="10">
    <source>
        <dbReference type="Proteomes" id="UP000635853"/>
    </source>
</evidence>
<evidence type="ECO:0000256" key="5">
    <source>
        <dbReference type="ARBA" id="ARBA00022692"/>
    </source>
</evidence>
<reference evidence="10" key="1">
    <citation type="submission" date="2021-01" db="EMBL/GenBank/DDBJ databases">
        <title>Draft genomes of Rhodovulum sulfidophilum.</title>
        <authorList>
            <person name="Guzman M.S."/>
        </authorList>
    </citation>
    <scope>NUCLEOTIDE SEQUENCE [LARGE SCALE GENOMIC DNA]</scope>
    <source>
        <strain evidence="10">AB19</strain>
    </source>
</reference>
<feature type="transmembrane region" description="Helical" evidence="8">
    <location>
        <begin position="139"/>
        <end position="157"/>
    </location>
</feature>
<evidence type="ECO:0000256" key="7">
    <source>
        <dbReference type="ARBA" id="ARBA00023136"/>
    </source>
</evidence>
<keyword evidence="3" id="KW-0813">Transport</keyword>
<keyword evidence="10" id="KW-1185">Reference proteome</keyword>
<evidence type="ECO:0000256" key="3">
    <source>
        <dbReference type="ARBA" id="ARBA00022448"/>
    </source>
</evidence>
<protein>
    <recommendedName>
        <fullName evidence="8">Probable membrane transporter protein</fullName>
    </recommendedName>
</protein>
<feature type="transmembrane region" description="Helical" evidence="8">
    <location>
        <begin position="42"/>
        <end position="59"/>
    </location>
</feature>
<dbReference type="PANTHER" id="PTHR30269">
    <property type="entry name" value="TRANSMEMBRANE PROTEIN YFCA"/>
    <property type="match status" value="1"/>
</dbReference>
<accession>A0ABS1RC81</accession>
<comment type="subcellular location">
    <subcellularLocation>
        <location evidence="1 8">Cell membrane</location>
        <topology evidence="1 8">Multi-pass membrane protein</topology>
    </subcellularLocation>
</comment>
<sequence length="289" mass="30862">MQQTCPDGSAGRADGLDRRARRAGKTRSCLFRRPEVPEVIDFDPFFFAVTIPAILFAGLSKGGFGGGVAFAGSAVMVVILGPAVALGVTLPLLMLMDVTALRPYWRRWDGGAARVLILGAVPGIALAAAVFHLTDPDVFRVLIGLVALGFVGFQLAVRMKLIPAREKPFGRPAGAISGAVAGFTSFVSHAGGPPVAVYLLSQRLDKTTFQATTVLVFWAINLLKFGPYAFLGIFTPDTWLAVLLLAPVAILGVWLGVRAHRLVPERWFFGITYVALTLTGAKLLWDGLT</sequence>
<keyword evidence="5 8" id="KW-0812">Transmembrane</keyword>
<evidence type="ECO:0000313" key="9">
    <source>
        <dbReference type="EMBL" id="MBL3577240.1"/>
    </source>
</evidence>
<evidence type="ECO:0000256" key="6">
    <source>
        <dbReference type="ARBA" id="ARBA00022989"/>
    </source>
</evidence>
<keyword evidence="7 8" id="KW-0472">Membrane</keyword>
<dbReference type="Proteomes" id="UP000635853">
    <property type="component" value="Unassembled WGS sequence"/>
</dbReference>
<comment type="similarity">
    <text evidence="2 8">Belongs to the 4-toluene sulfonate uptake permease (TSUP) (TC 2.A.102) family.</text>
</comment>
<feature type="transmembrane region" description="Helical" evidence="8">
    <location>
        <begin position="115"/>
        <end position="133"/>
    </location>
</feature>
<feature type="transmembrane region" description="Helical" evidence="8">
    <location>
        <begin position="267"/>
        <end position="285"/>
    </location>
</feature>
<dbReference type="Pfam" id="PF01925">
    <property type="entry name" value="TauE"/>
    <property type="match status" value="1"/>
</dbReference>
<name>A0ABS1RC81_9RHOB</name>
<gene>
    <name evidence="9" type="ORF">JMJ92_03555</name>
</gene>
<evidence type="ECO:0000256" key="8">
    <source>
        <dbReference type="RuleBase" id="RU363041"/>
    </source>
</evidence>
<keyword evidence="4 8" id="KW-1003">Cell membrane</keyword>
<evidence type="ECO:0000256" key="1">
    <source>
        <dbReference type="ARBA" id="ARBA00004651"/>
    </source>
</evidence>
<dbReference type="PANTHER" id="PTHR30269:SF37">
    <property type="entry name" value="MEMBRANE TRANSPORTER PROTEIN"/>
    <property type="match status" value="1"/>
</dbReference>
<feature type="transmembrane region" description="Helical" evidence="8">
    <location>
        <begin position="209"/>
        <end position="231"/>
    </location>
</feature>
<comment type="caution">
    <text evidence="9">The sequence shown here is derived from an EMBL/GenBank/DDBJ whole genome shotgun (WGS) entry which is preliminary data.</text>
</comment>
<organism evidence="9 10">
    <name type="scientific">Rhodovulum visakhapatnamense</name>
    <dbReference type="NCBI Taxonomy" id="364297"/>
    <lineage>
        <taxon>Bacteria</taxon>
        <taxon>Pseudomonadati</taxon>
        <taxon>Pseudomonadota</taxon>
        <taxon>Alphaproteobacteria</taxon>
        <taxon>Rhodobacterales</taxon>
        <taxon>Paracoccaceae</taxon>
        <taxon>Rhodovulum</taxon>
    </lineage>
</organism>
<dbReference type="EMBL" id="JAESIL010000009">
    <property type="protein sequence ID" value="MBL3577240.1"/>
    <property type="molecule type" value="Genomic_DNA"/>
</dbReference>
<feature type="transmembrane region" description="Helical" evidence="8">
    <location>
        <begin position="238"/>
        <end position="255"/>
    </location>
</feature>
<dbReference type="InterPro" id="IPR052017">
    <property type="entry name" value="TSUP"/>
</dbReference>
<dbReference type="InterPro" id="IPR002781">
    <property type="entry name" value="TM_pro_TauE-like"/>
</dbReference>
<feature type="transmembrane region" description="Helical" evidence="8">
    <location>
        <begin position="71"/>
        <end position="95"/>
    </location>
</feature>
<proteinExistence type="inferred from homology"/>
<evidence type="ECO:0000256" key="2">
    <source>
        <dbReference type="ARBA" id="ARBA00009142"/>
    </source>
</evidence>